<organism evidence="7 8">
    <name type="scientific">Streptomyces tardus</name>
    <dbReference type="NCBI Taxonomy" id="2780544"/>
    <lineage>
        <taxon>Bacteria</taxon>
        <taxon>Bacillati</taxon>
        <taxon>Actinomycetota</taxon>
        <taxon>Actinomycetes</taxon>
        <taxon>Kitasatosporales</taxon>
        <taxon>Streptomycetaceae</taxon>
        <taxon>Streptomyces</taxon>
    </lineage>
</organism>
<evidence type="ECO:0000256" key="6">
    <source>
        <dbReference type="SAM" id="MobiDB-lite"/>
    </source>
</evidence>
<dbReference type="GO" id="GO:0016829">
    <property type="term" value="F:lyase activity"/>
    <property type="evidence" value="ECO:0007669"/>
    <property type="project" value="UniProtKB-KW"/>
</dbReference>
<reference evidence="7" key="1">
    <citation type="submission" date="2021-06" db="EMBL/GenBank/DDBJ databases">
        <title>Sequencing of actinobacteria type strains.</title>
        <authorList>
            <person name="Nguyen G.-S."/>
            <person name="Wentzel A."/>
        </authorList>
    </citation>
    <scope>NUCLEOTIDE SEQUENCE</scope>
    <source>
        <strain evidence="7">P38-E01</strain>
    </source>
</reference>
<evidence type="ECO:0000256" key="5">
    <source>
        <dbReference type="ARBA" id="ARBA00023277"/>
    </source>
</evidence>
<accession>A0A949NA93</accession>
<proteinExistence type="inferred from homology"/>
<dbReference type="EMBL" id="JAELVF020000004">
    <property type="protein sequence ID" value="MBU7600411.1"/>
    <property type="molecule type" value="Genomic_DNA"/>
</dbReference>
<evidence type="ECO:0000313" key="7">
    <source>
        <dbReference type="EMBL" id="MBU7600411.1"/>
    </source>
</evidence>
<dbReference type="PANTHER" id="PTHR30246">
    <property type="entry name" value="2-KETO-3-DEOXY-6-PHOSPHOGLUCONATE ALDOLASE"/>
    <property type="match status" value="1"/>
</dbReference>
<comment type="caution">
    <text evidence="7">The sequence shown here is derived from an EMBL/GenBank/DDBJ whole genome shotgun (WGS) entry which is preliminary data.</text>
</comment>
<evidence type="ECO:0000256" key="3">
    <source>
        <dbReference type="ARBA" id="ARBA00011233"/>
    </source>
</evidence>
<feature type="compositionally biased region" description="Low complexity" evidence="6">
    <location>
        <begin position="8"/>
        <end position="25"/>
    </location>
</feature>
<keyword evidence="5" id="KW-0119">Carbohydrate metabolism</keyword>
<dbReference type="Proteomes" id="UP000694501">
    <property type="component" value="Unassembled WGS sequence"/>
</dbReference>
<comment type="pathway">
    <text evidence="1">Carbohydrate acid metabolism.</text>
</comment>
<gene>
    <name evidence="7" type="ORF">JGS22_022960</name>
</gene>
<keyword evidence="4" id="KW-0456">Lyase</keyword>
<dbReference type="Pfam" id="PF01081">
    <property type="entry name" value="Aldolase"/>
    <property type="match status" value="1"/>
</dbReference>
<dbReference type="CDD" id="cd00452">
    <property type="entry name" value="KDPG_aldolase"/>
    <property type="match status" value="1"/>
</dbReference>
<protein>
    <submittedName>
        <fullName evidence="7">Bifunctional 4-hydroxy-2-oxoglutarate aldolase/2-dehydro-3-deoxy-phosphogluconate aldolase</fullName>
    </submittedName>
</protein>
<evidence type="ECO:0000313" key="8">
    <source>
        <dbReference type="Proteomes" id="UP000694501"/>
    </source>
</evidence>
<dbReference type="PROSITE" id="PS00160">
    <property type="entry name" value="ALDOLASE_KDPG_KHG_2"/>
    <property type="match status" value="1"/>
</dbReference>
<feature type="region of interest" description="Disordered" evidence="6">
    <location>
        <begin position="1"/>
        <end position="49"/>
    </location>
</feature>
<evidence type="ECO:0000256" key="2">
    <source>
        <dbReference type="ARBA" id="ARBA00006906"/>
    </source>
</evidence>
<dbReference type="NCBIfam" id="TIGR01182">
    <property type="entry name" value="eda"/>
    <property type="match status" value="1"/>
</dbReference>
<comment type="similarity">
    <text evidence="2">Belongs to the KHG/KDPG aldolase family.</text>
</comment>
<dbReference type="Gene3D" id="3.20.20.70">
    <property type="entry name" value="Aldolase class I"/>
    <property type="match status" value="1"/>
</dbReference>
<sequence>MRPDQDRTPSGAASPTASSPNATPGHPGPLTPAGAVPPTSGEDPPRHDGQLQVALSAAPAIAILRSSTASRFAEVTRTLHESGVGVVELTLTTPGALDALREMATDAPDTLHLGIGSVTTAVEVELSVEAGARYVVSPAVVPEVVAEARRLEVAVLPGAFTPTEVLTAWRLGASMVKLFPAGSGGPSHLSAVRAPLPQVPLVPTGGVGIEEAAAYLRAGAVAVGLGTPLLGDACEGGGLAALRERAERLLGALG</sequence>
<dbReference type="PANTHER" id="PTHR30246:SF1">
    <property type="entry name" value="2-DEHYDRO-3-DEOXY-6-PHOSPHOGALACTONATE ALDOLASE-RELATED"/>
    <property type="match status" value="1"/>
</dbReference>
<comment type="subunit">
    <text evidence="3">Homotrimer.</text>
</comment>
<dbReference type="SUPFAM" id="SSF51569">
    <property type="entry name" value="Aldolase"/>
    <property type="match status" value="1"/>
</dbReference>
<dbReference type="InterPro" id="IPR013785">
    <property type="entry name" value="Aldolase_TIM"/>
</dbReference>
<evidence type="ECO:0000256" key="1">
    <source>
        <dbReference type="ARBA" id="ARBA00004761"/>
    </source>
</evidence>
<evidence type="ECO:0000256" key="4">
    <source>
        <dbReference type="ARBA" id="ARBA00023239"/>
    </source>
</evidence>
<dbReference type="InterPro" id="IPR031338">
    <property type="entry name" value="KDPG/KHG_AS_2"/>
</dbReference>
<dbReference type="AlphaFoldDB" id="A0A949NA93"/>
<name>A0A949NA93_9ACTN</name>
<keyword evidence="8" id="KW-1185">Reference proteome</keyword>
<dbReference type="InterPro" id="IPR000887">
    <property type="entry name" value="Aldlse_KDPG_KHG"/>
</dbReference>